<evidence type="ECO:0000313" key="1">
    <source>
        <dbReference type="EMBL" id="AVQ13588.1"/>
    </source>
</evidence>
<dbReference type="SUPFAM" id="SSF52266">
    <property type="entry name" value="SGNH hydrolase"/>
    <property type="match status" value="1"/>
</dbReference>
<dbReference type="GO" id="GO:0016788">
    <property type="term" value="F:hydrolase activity, acting on ester bonds"/>
    <property type="evidence" value="ECO:0007669"/>
    <property type="project" value="UniProtKB-ARBA"/>
</dbReference>
<protein>
    <recommendedName>
        <fullName evidence="3">SGNH/GDSL hydrolase family protein</fullName>
    </recommendedName>
</protein>
<accession>A0A2P1QXE7</accession>
<name>A0A2P1QXE7_9LEPT</name>
<dbReference type="NCBIfam" id="NF047474">
    <property type="entry name" value="GDSL_LA_2486"/>
    <property type="match status" value="1"/>
</dbReference>
<dbReference type="Proteomes" id="UP000033961">
    <property type="component" value="Chromosome I"/>
</dbReference>
<dbReference type="EMBL" id="CP027843">
    <property type="protein sequence ID" value="AVQ13588.1"/>
    <property type="molecule type" value="Genomic_DNA"/>
</dbReference>
<sequence length="343" mass="39637">MISFPYRKIALLFVSCIALCEILLRIFPPLGLVYRLRDKQVHCIEEWDIPEIMLCPNSDTTLPHPAGFTFRVRVGEHAERIVSEEKVIPGAKPEVWLIGDSIAYGFGQNDSDTIAWKLQETLKSYGIQVRNLGVDSLGTSGIQRKMIRTILCKDFSKKDCILPKAVFWIYHPSDLQDVHREIYLRNSIFGRWLFRTSVFLSRFSALYNYFKIQSDNRRLEKLRNNGPDIIPETIADYPDDHPSFKEMRFFFDTCKKLNIPLTVVLYPNGSHSLTPLPSTPLLDQVREIAKHKGIPVLDTRPDFIREYIQNKTDFYLQNDGHPNAFSAKLIANRISEIILNQSF</sequence>
<evidence type="ECO:0008006" key="3">
    <source>
        <dbReference type="Google" id="ProtNLM"/>
    </source>
</evidence>
<gene>
    <name evidence="1" type="ORF">XB16_3297</name>
</gene>
<dbReference type="AlphaFoldDB" id="A0A2P1QXE7"/>
<evidence type="ECO:0000313" key="2">
    <source>
        <dbReference type="Proteomes" id="UP000033961"/>
    </source>
</evidence>
<reference evidence="1 2" key="1">
    <citation type="journal article" date="2015" name="Genome Announc.">
        <title>Draft Genome Sequences of Leptospira santarosai Strains U160, U164, and U233, Isolated from Asymptomatic Cattle.</title>
        <authorList>
            <person name="Kremer F.S."/>
            <person name="Eslabao M.R."/>
            <person name="Provisor M."/>
            <person name="Woloski R.D."/>
            <person name="Ramires O.V."/>
            <person name="Moreno L.Z."/>
            <person name="Moreno A.M."/>
            <person name="Hamond C."/>
            <person name="Lilenbaum W."/>
            <person name="Dellagostin O.A."/>
        </authorList>
    </citation>
    <scope>NUCLEOTIDE SEQUENCE [LARGE SCALE GENOMIC DNA]</scope>
    <source>
        <strain evidence="1 2">U160</strain>
    </source>
</reference>
<dbReference type="Gene3D" id="3.40.50.1110">
    <property type="entry name" value="SGNH hydrolase"/>
    <property type="match status" value="1"/>
</dbReference>
<dbReference type="InterPro" id="IPR036514">
    <property type="entry name" value="SGNH_hydro_sf"/>
</dbReference>
<proteinExistence type="predicted"/>
<organism evidence="1 2">
    <name type="scientific">Leptospira santarosai</name>
    <dbReference type="NCBI Taxonomy" id="28183"/>
    <lineage>
        <taxon>Bacteria</taxon>
        <taxon>Pseudomonadati</taxon>
        <taxon>Spirochaetota</taxon>
        <taxon>Spirochaetia</taxon>
        <taxon>Leptospirales</taxon>
        <taxon>Leptospiraceae</taxon>
        <taxon>Leptospira</taxon>
    </lineage>
</organism>